<dbReference type="PANTHER" id="PTHR47326:SF1">
    <property type="entry name" value="HTH PSQ-TYPE DOMAIN-CONTAINING PROTEIN"/>
    <property type="match status" value="1"/>
</dbReference>
<dbReference type="GO" id="GO:0003676">
    <property type="term" value="F:nucleic acid binding"/>
    <property type="evidence" value="ECO:0007669"/>
    <property type="project" value="InterPro"/>
</dbReference>
<sequence length="101" mass="12198">MFLNIMTPRHTRLQLHRPKMQLYKNLQALQLEDHPLRLQFCRWFLQKHAEIQNFSSLVLATDEATFTRNGIKNSRNTHIWAVENPHAVRRNHFQHRFSINV</sequence>
<dbReference type="Proteomes" id="UP001329430">
    <property type="component" value="Chromosome 2"/>
</dbReference>
<comment type="caution">
    <text evidence="1">The sequence shown here is derived from an EMBL/GenBank/DDBJ whole genome shotgun (WGS) entry which is preliminary data.</text>
</comment>
<gene>
    <name evidence="1" type="ORF">RI129_003028</name>
</gene>
<evidence type="ECO:0008006" key="3">
    <source>
        <dbReference type="Google" id="ProtNLM"/>
    </source>
</evidence>
<reference evidence="1 2" key="1">
    <citation type="journal article" date="2024" name="Insects">
        <title>An Improved Chromosome-Level Genome Assembly of the Firefly Pyrocoelia pectoralis.</title>
        <authorList>
            <person name="Fu X."/>
            <person name="Meyer-Rochow V.B."/>
            <person name="Ballantyne L."/>
            <person name="Zhu X."/>
        </authorList>
    </citation>
    <scope>NUCLEOTIDE SEQUENCE [LARGE SCALE GENOMIC DNA]</scope>
    <source>
        <strain evidence="1">XCY_ONT2</strain>
    </source>
</reference>
<dbReference type="PANTHER" id="PTHR47326">
    <property type="entry name" value="TRANSPOSABLE ELEMENT TC3 TRANSPOSASE-LIKE PROTEIN"/>
    <property type="match status" value="1"/>
</dbReference>
<organism evidence="1 2">
    <name type="scientific">Pyrocoelia pectoralis</name>
    <dbReference type="NCBI Taxonomy" id="417401"/>
    <lineage>
        <taxon>Eukaryota</taxon>
        <taxon>Metazoa</taxon>
        <taxon>Ecdysozoa</taxon>
        <taxon>Arthropoda</taxon>
        <taxon>Hexapoda</taxon>
        <taxon>Insecta</taxon>
        <taxon>Pterygota</taxon>
        <taxon>Neoptera</taxon>
        <taxon>Endopterygota</taxon>
        <taxon>Coleoptera</taxon>
        <taxon>Polyphaga</taxon>
        <taxon>Elateriformia</taxon>
        <taxon>Elateroidea</taxon>
        <taxon>Lampyridae</taxon>
        <taxon>Lampyrinae</taxon>
        <taxon>Pyrocoelia</taxon>
    </lineage>
</organism>
<accession>A0AAN7VNB4</accession>
<dbReference type="Gene3D" id="3.30.420.10">
    <property type="entry name" value="Ribonuclease H-like superfamily/Ribonuclease H"/>
    <property type="match status" value="1"/>
</dbReference>
<dbReference type="AlphaFoldDB" id="A0AAN7VNB4"/>
<protein>
    <recommendedName>
        <fullName evidence="3">Transposase</fullName>
    </recommendedName>
</protein>
<dbReference type="InterPro" id="IPR036397">
    <property type="entry name" value="RNaseH_sf"/>
</dbReference>
<evidence type="ECO:0000313" key="1">
    <source>
        <dbReference type="EMBL" id="KAK5648136.1"/>
    </source>
</evidence>
<dbReference type="EMBL" id="JAVRBK010000002">
    <property type="protein sequence ID" value="KAK5648136.1"/>
    <property type="molecule type" value="Genomic_DNA"/>
</dbReference>
<name>A0AAN7VNB4_9COLE</name>
<evidence type="ECO:0000313" key="2">
    <source>
        <dbReference type="Proteomes" id="UP001329430"/>
    </source>
</evidence>
<keyword evidence="2" id="KW-1185">Reference proteome</keyword>
<proteinExistence type="predicted"/>